<keyword evidence="1" id="KW-1277">Toxin-antitoxin system</keyword>
<protein>
    <submittedName>
        <fullName evidence="2">Uncharacterized protein</fullName>
    </submittedName>
</protein>
<evidence type="ECO:0000313" key="2">
    <source>
        <dbReference type="EMBL" id="OGG69123.1"/>
    </source>
</evidence>
<dbReference type="NCBIfam" id="TIGR02385">
    <property type="entry name" value="RelE_StbE"/>
    <property type="match status" value="1"/>
</dbReference>
<dbReference type="AlphaFoldDB" id="A0A1F6E5Z9"/>
<dbReference type="Proteomes" id="UP000176689">
    <property type="component" value="Unassembled WGS sequence"/>
</dbReference>
<reference evidence="2 3" key="1">
    <citation type="journal article" date="2016" name="Nat. Commun.">
        <title>Thousands of microbial genomes shed light on interconnected biogeochemical processes in an aquifer system.</title>
        <authorList>
            <person name="Anantharaman K."/>
            <person name="Brown C.T."/>
            <person name="Hug L.A."/>
            <person name="Sharon I."/>
            <person name="Castelle C.J."/>
            <person name="Probst A.J."/>
            <person name="Thomas B.C."/>
            <person name="Singh A."/>
            <person name="Wilkins M.J."/>
            <person name="Karaoz U."/>
            <person name="Brodie E.L."/>
            <person name="Williams K.H."/>
            <person name="Hubbard S.S."/>
            <person name="Banfield J.F."/>
        </authorList>
    </citation>
    <scope>NUCLEOTIDE SEQUENCE [LARGE SCALE GENOMIC DNA]</scope>
</reference>
<gene>
    <name evidence="2" type="ORF">A3F27_03385</name>
</gene>
<dbReference type="Pfam" id="PF05016">
    <property type="entry name" value="ParE_toxin"/>
    <property type="match status" value="1"/>
</dbReference>
<sequence>MIVYFHKNFEKQFAKLPQKIRAQFKKRRDVFLSDPYDPLLNNHALQGPLEGYRSINVTGDFRAIYKHLAEKAVEFVDIDTHHNLFGS</sequence>
<name>A0A1F6E5Z9_9BACT</name>
<dbReference type="Gene3D" id="3.30.2310.20">
    <property type="entry name" value="RelE-like"/>
    <property type="match status" value="1"/>
</dbReference>
<evidence type="ECO:0000313" key="3">
    <source>
        <dbReference type="Proteomes" id="UP000176689"/>
    </source>
</evidence>
<dbReference type="InterPro" id="IPR007712">
    <property type="entry name" value="RelE/ParE_toxin"/>
</dbReference>
<dbReference type="EMBL" id="MFLP01000038">
    <property type="protein sequence ID" value="OGG69123.1"/>
    <property type="molecule type" value="Genomic_DNA"/>
</dbReference>
<comment type="caution">
    <text evidence="2">The sequence shown here is derived from an EMBL/GenBank/DDBJ whole genome shotgun (WGS) entry which is preliminary data.</text>
</comment>
<proteinExistence type="predicted"/>
<accession>A0A1F6E5Z9</accession>
<dbReference type="InterPro" id="IPR035093">
    <property type="entry name" value="RelE/ParE_toxin_dom_sf"/>
</dbReference>
<evidence type="ECO:0000256" key="1">
    <source>
        <dbReference type="ARBA" id="ARBA00022649"/>
    </source>
</evidence>
<dbReference type="SUPFAM" id="SSF143011">
    <property type="entry name" value="RelE-like"/>
    <property type="match status" value="1"/>
</dbReference>
<organism evidence="2 3">
    <name type="scientific">Candidatus Kaiserbacteria bacterium RIFCSPHIGHO2_12_FULL_53_13</name>
    <dbReference type="NCBI Taxonomy" id="1798502"/>
    <lineage>
        <taxon>Bacteria</taxon>
        <taxon>Candidatus Kaiseribacteriota</taxon>
    </lineage>
</organism>